<dbReference type="PROSITE" id="PS50181">
    <property type="entry name" value="FBOX"/>
    <property type="match status" value="1"/>
</dbReference>
<dbReference type="InterPro" id="IPR036047">
    <property type="entry name" value="F-box-like_dom_sf"/>
</dbReference>
<dbReference type="SUPFAM" id="SSF52058">
    <property type="entry name" value="L domain-like"/>
    <property type="match status" value="1"/>
</dbReference>
<dbReference type="Proteomes" id="UP000807025">
    <property type="component" value="Unassembled WGS sequence"/>
</dbReference>
<name>A0A9P6DJQ7_PLEER</name>
<dbReference type="Gene3D" id="3.80.10.10">
    <property type="entry name" value="Ribonuclease Inhibitor"/>
    <property type="match status" value="1"/>
</dbReference>
<dbReference type="PANTHER" id="PTHR38926">
    <property type="entry name" value="F-BOX DOMAIN CONTAINING PROTEIN, EXPRESSED"/>
    <property type="match status" value="1"/>
</dbReference>
<dbReference type="SUPFAM" id="SSF81383">
    <property type="entry name" value="F-box domain"/>
    <property type="match status" value="1"/>
</dbReference>
<reference evidence="2" key="1">
    <citation type="submission" date="2020-11" db="EMBL/GenBank/DDBJ databases">
        <authorList>
            <consortium name="DOE Joint Genome Institute"/>
            <person name="Ahrendt S."/>
            <person name="Riley R."/>
            <person name="Andreopoulos W."/>
            <person name="Labutti K."/>
            <person name="Pangilinan J."/>
            <person name="Ruiz-Duenas F.J."/>
            <person name="Barrasa J.M."/>
            <person name="Sanchez-Garcia M."/>
            <person name="Camarero S."/>
            <person name="Miyauchi S."/>
            <person name="Serrano A."/>
            <person name="Linde D."/>
            <person name="Babiker R."/>
            <person name="Drula E."/>
            <person name="Ayuso-Fernandez I."/>
            <person name="Pacheco R."/>
            <person name="Padilla G."/>
            <person name="Ferreira P."/>
            <person name="Barriuso J."/>
            <person name="Kellner H."/>
            <person name="Castanera R."/>
            <person name="Alfaro M."/>
            <person name="Ramirez L."/>
            <person name="Pisabarro A.G."/>
            <person name="Kuo A."/>
            <person name="Tritt A."/>
            <person name="Lipzen A."/>
            <person name="He G."/>
            <person name="Yan M."/>
            <person name="Ng V."/>
            <person name="Cullen D."/>
            <person name="Martin F."/>
            <person name="Rosso M.-N."/>
            <person name="Henrissat B."/>
            <person name="Hibbett D."/>
            <person name="Martinez A.T."/>
            <person name="Grigoriev I.V."/>
        </authorList>
    </citation>
    <scope>NUCLEOTIDE SEQUENCE</scope>
    <source>
        <strain evidence="2">ATCC 90797</strain>
    </source>
</reference>
<evidence type="ECO:0000259" key="1">
    <source>
        <dbReference type="PROSITE" id="PS50181"/>
    </source>
</evidence>
<dbReference type="InterPro" id="IPR001810">
    <property type="entry name" value="F-box_dom"/>
</dbReference>
<evidence type="ECO:0000313" key="2">
    <source>
        <dbReference type="EMBL" id="KAF9499675.1"/>
    </source>
</evidence>
<evidence type="ECO:0000313" key="3">
    <source>
        <dbReference type="Proteomes" id="UP000807025"/>
    </source>
</evidence>
<gene>
    <name evidence="2" type="ORF">BDN71DRAFT_136110</name>
</gene>
<organism evidence="2 3">
    <name type="scientific">Pleurotus eryngii</name>
    <name type="common">Boletus of the steppes</name>
    <dbReference type="NCBI Taxonomy" id="5323"/>
    <lineage>
        <taxon>Eukaryota</taxon>
        <taxon>Fungi</taxon>
        <taxon>Dikarya</taxon>
        <taxon>Basidiomycota</taxon>
        <taxon>Agaricomycotina</taxon>
        <taxon>Agaricomycetes</taxon>
        <taxon>Agaricomycetidae</taxon>
        <taxon>Agaricales</taxon>
        <taxon>Pleurotineae</taxon>
        <taxon>Pleurotaceae</taxon>
        <taxon>Pleurotus</taxon>
    </lineage>
</organism>
<dbReference type="Pfam" id="PF12937">
    <property type="entry name" value="F-box-like"/>
    <property type="match status" value="1"/>
</dbReference>
<accession>A0A9P6DJQ7</accession>
<dbReference type="PANTHER" id="PTHR38926:SF5">
    <property type="entry name" value="F-BOX AND LEUCINE-RICH REPEAT PROTEIN 6"/>
    <property type="match status" value="1"/>
</dbReference>
<proteinExistence type="predicted"/>
<dbReference type="InterPro" id="IPR032675">
    <property type="entry name" value="LRR_dom_sf"/>
</dbReference>
<protein>
    <recommendedName>
        <fullName evidence="1">F-box domain-containing protein</fullName>
    </recommendedName>
</protein>
<comment type="caution">
    <text evidence="2">The sequence shown here is derived from an EMBL/GenBank/DDBJ whole genome shotgun (WGS) entry which is preliminary data.</text>
</comment>
<keyword evidence="3" id="KW-1185">Reference proteome</keyword>
<feature type="domain" description="F-box" evidence="1">
    <location>
        <begin position="43"/>
        <end position="95"/>
    </location>
</feature>
<dbReference type="AlphaFoldDB" id="A0A9P6DJQ7"/>
<dbReference type="EMBL" id="MU154531">
    <property type="protein sequence ID" value="KAF9499675.1"/>
    <property type="molecule type" value="Genomic_DNA"/>
</dbReference>
<sequence>MTVTTHLTPSHEDGALKAIRAIDHQLSQLDNSARTLRGRRNELAPISTLPPEILSMVFMYAEAASNDSLAWIKVSHVCQHWRAVALDSPRLWTNIVLSRPKWTREMLKRSKMAPLDIKADLSFLTPRLLEVVRLMMKQIHRTRSLNITANHSTLNTIFAGLQGDAPLLRSLNLHNSQRHGLLPTDTLSVPFAIKAPRLRHLELLQCNVEWNSPFLRSLTHFKLRDATSPSMEDLISALQAMPYLEVLEFQNTLPRPDLGLAKREVRLGKLKKISIKDPLSSCASLLGFLAFKHSTSFHLDCTFNEEPSASLFLYLELLRQLPFKSINTLELAQDGPAYIEVYASEPASGGSHRATSLDFRLSWARGIPVTPIQVFSYISKSLKLSLLQTLYYHQTQDSEASFWLDNFSKLPRLHNVTLSGSLMPSFLDALVHDQSRRASEQAGRRSLACVGFPSLRSLALHNANLADTVGDKRLLTTLRDVIGYRLKRGIPIVDLIFEWCANVRDVDVKSLSMLVKNVRWDGQESVMNSDAEGLLFMDLD</sequence>
<dbReference type="OrthoDB" id="3219531at2759"/>